<keyword evidence="3 4" id="KW-0067">ATP-binding</keyword>
<feature type="domain" description="Helicase ATP-binding" evidence="5">
    <location>
        <begin position="258"/>
        <end position="397"/>
    </location>
</feature>
<comment type="similarity">
    <text evidence="4">Belongs to the DEAD box helicase family.</text>
</comment>
<keyword evidence="2 4" id="KW-0378">Hydrolase</keyword>
<dbReference type="Proteomes" id="UP000036681">
    <property type="component" value="Unplaced"/>
</dbReference>
<evidence type="ECO:0000256" key="1">
    <source>
        <dbReference type="ARBA" id="ARBA00022741"/>
    </source>
</evidence>
<dbReference type="SMART" id="SM00487">
    <property type="entry name" value="DEXDc"/>
    <property type="match status" value="1"/>
</dbReference>
<dbReference type="GO" id="GO:0003723">
    <property type="term" value="F:RNA binding"/>
    <property type="evidence" value="ECO:0007669"/>
    <property type="project" value="UniProtKB-UniRule"/>
</dbReference>
<evidence type="ECO:0000256" key="3">
    <source>
        <dbReference type="ARBA" id="ARBA00022840"/>
    </source>
</evidence>
<accession>A0A0M3I9P2</accession>
<comment type="domain">
    <text evidence="4">The Q motif is unique to and characteristic of the DEAD box family of RNA helicases and controls ATP binding and hydrolysis.</text>
</comment>
<dbReference type="GO" id="GO:0016787">
    <property type="term" value="F:hydrolase activity"/>
    <property type="evidence" value="ECO:0007669"/>
    <property type="project" value="UniProtKB-KW"/>
</dbReference>
<sequence>MSIMLNPDSREEIFRKLTFGVKRTKHFKKIDKNEGVVIFIDIPMSIMLNPDSREEIFKKLTFGVKRTKHFKKIDKNEENDCKKLRIRLLPDEDIVGANGITEEDYKNEDSESDIVKEPQLLSGSNLSLKDGKKKIKFEERKRILHSEKDIVGANGITEEDYKNEDSESDIVKEPQLLSGSSLSLKDGKKKIKFEERKRILHSEKVNRLRRLNRIYTWGDNIPDPCINFTDLKGIPKELLKNLNEFDINEPSPIQMQAMPIMHERRDLLASAPTGSGKTLAFAIPIILDIIRLKKLPKYQQGKKLLALILEPTKELSKQTYMQFLKFGQNLPISCTLMQGQELPNDVTMAYTQITEINLAKVYQACNGKYTHRGFFSATFSYEVEEWCKTNLHNVAMVCVGARNSAVDSVEQQLVFAGSEHGKVVAIRSLFQQGFEPPALIFVQELGGGFRRTAVKHGKVVAIRSLFQQGFEPPALIFVQSKDRARQLFSEMSAFEPPIPVALISSERSEKESKDRARQLFSEMSAFEPPIPVALISSERSEKERDSAIAKFREGSIW</sequence>
<keyword evidence="1 4" id="KW-0547">Nucleotide-binding</keyword>
<dbReference type="WBParaSite" id="ALUE_0001420101-mRNA-1">
    <property type="protein sequence ID" value="ALUE_0001420101-mRNA-1"/>
    <property type="gene ID" value="ALUE_0001420101"/>
</dbReference>
<dbReference type="Gene3D" id="3.40.50.300">
    <property type="entry name" value="P-loop containing nucleotide triphosphate hydrolases"/>
    <property type="match status" value="2"/>
</dbReference>
<comment type="catalytic activity">
    <reaction evidence="4">
        <text>ATP + H2O = ADP + phosphate + H(+)</text>
        <dbReference type="Rhea" id="RHEA:13065"/>
        <dbReference type="ChEBI" id="CHEBI:15377"/>
        <dbReference type="ChEBI" id="CHEBI:15378"/>
        <dbReference type="ChEBI" id="CHEBI:30616"/>
        <dbReference type="ChEBI" id="CHEBI:43474"/>
        <dbReference type="ChEBI" id="CHEBI:456216"/>
        <dbReference type="EC" id="3.6.4.13"/>
    </reaction>
</comment>
<dbReference type="InterPro" id="IPR027417">
    <property type="entry name" value="P-loop_NTPase"/>
</dbReference>
<dbReference type="InterPro" id="IPR011545">
    <property type="entry name" value="DEAD/DEAH_box_helicase_dom"/>
</dbReference>
<evidence type="ECO:0000313" key="7">
    <source>
        <dbReference type="WBParaSite" id="ALUE_0001420101-mRNA-1"/>
    </source>
</evidence>
<keyword evidence="4" id="KW-0347">Helicase</keyword>
<dbReference type="AlphaFoldDB" id="A0A0M3I9P2"/>
<keyword evidence="6" id="KW-1185">Reference proteome</keyword>
<protein>
    <recommendedName>
        <fullName evidence="4">ATP-dependent RNA helicase</fullName>
        <ecNumber evidence="4">3.6.4.13</ecNumber>
    </recommendedName>
</protein>
<proteinExistence type="inferred from homology"/>
<reference evidence="7" key="1">
    <citation type="submission" date="2017-02" db="UniProtKB">
        <authorList>
            <consortium name="WormBaseParasite"/>
        </authorList>
    </citation>
    <scope>IDENTIFICATION</scope>
</reference>
<evidence type="ECO:0000313" key="6">
    <source>
        <dbReference type="Proteomes" id="UP000036681"/>
    </source>
</evidence>
<name>A0A0M3I9P2_ASCLU</name>
<dbReference type="SUPFAM" id="SSF52540">
    <property type="entry name" value="P-loop containing nucleoside triphosphate hydrolases"/>
    <property type="match status" value="2"/>
</dbReference>
<dbReference type="PANTHER" id="PTHR24031">
    <property type="entry name" value="RNA HELICASE"/>
    <property type="match status" value="1"/>
</dbReference>
<evidence type="ECO:0000256" key="2">
    <source>
        <dbReference type="ARBA" id="ARBA00022801"/>
    </source>
</evidence>
<dbReference type="GO" id="GO:0005524">
    <property type="term" value="F:ATP binding"/>
    <property type="evidence" value="ECO:0007669"/>
    <property type="project" value="UniProtKB-UniRule"/>
</dbReference>
<organism evidence="6 7">
    <name type="scientific">Ascaris lumbricoides</name>
    <name type="common">Giant roundworm</name>
    <dbReference type="NCBI Taxonomy" id="6252"/>
    <lineage>
        <taxon>Eukaryota</taxon>
        <taxon>Metazoa</taxon>
        <taxon>Ecdysozoa</taxon>
        <taxon>Nematoda</taxon>
        <taxon>Chromadorea</taxon>
        <taxon>Rhabditida</taxon>
        <taxon>Spirurina</taxon>
        <taxon>Ascaridomorpha</taxon>
        <taxon>Ascaridoidea</taxon>
        <taxon>Ascarididae</taxon>
        <taxon>Ascaris</taxon>
    </lineage>
</organism>
<keyword evidence="4" id="KW-0694">RNA-binding</keyword>
<dbReference type="Pfam" id="PF00270">
    <property type="entry name" value="DEAD"/>
    <property type="match status" value="1"/>
</dbReference>
<evidence type="ECO:0000256" key="4">
    <source>
        <dbReference type="RuleBase" id="RU365068"/>
    </source>
</evidence>
<dbReference type="InterPro" id="IPR014001">
    <property type="entry name" value="Helicase_ATP-bd"/>
</dbReference>
<dbReference type="PROSITE" id="PS51192">
    <property type="entry name" value="HELICASE_ATP_BIND_1"/>
    <property type="match status" value="1"/>
</dbReference>
<dbReference type="EC" id="3.6.4.13" evidence="4"/>
<comment type="function">
    <text evidence="4">RNA helicase.</text>
</comment>
<evidence type="ECO:0000259" key="5">
    <source>
        <dbReference type="PROSITE" id="PS51192"/>
    </source>
</evidence>
<dbReference type="GO" id="GO:0003724">
    <property type="term" value="F:RNA helicase activity"/>
    <property type="evidence" value="ECO:0007669"/>
    <property type="project" value="UniProtKB-EC"/>
</dbReference>